<feature type="compositionally biased region" description="Polar residues" evidence="1">
    <location>
        <begin position="435"/>
        <end position="456"/>
    </location>
</feature>
<feature type="region of interest" description="Disordered" evidence="1">
    <location>
        <begin position="546"/>
        <end position="576"/>
    </location>
</feature>
<feature type="compositionally biased region" description="Basic and acidic residues" evidence="1">
    <location>
        <begin position="487"/>
        <end position="501"/>
    </location>
</feature>
<organism evidence="2 3">
    <name type="scientific">Lachancea meyersii CBS 8951</name>
    <dbReference type="NCBI Taxonomy" id="1266667"/>
    <lineage>
        <taxon>Eukaryota</taxon>
        <taxon>Fungi</taxon>
        <taxon>Dikarya</taxon>
        <taxon>Ascomycota</taxon>
        <taxon>Saccharomycotina</taxon>
        <taxon>Saccharomycetes</taxon>
        <taxon>Saccharomycetales</taxon>
        <taxon>Saccharomycetaceae</taxon>
        <taxon>Lachancea</taxon>
    </lineage>
</organism>
<gene>
    <name evidence="2" type="ORF">LAME_0H20010G</name>
</gene>
<accession>A0A1G4KJT4</accession>
<evidence type="ECO:0000313" key="3">
    <source>
        <dbReference type="Proteomes" id="UP000191144"/>
    </source>
</evidence>
<feature type="compositionally biased region" description="Polar residues" evidence="1">
    <location>
        <begin position="546"/>
        <end position="563"/>
    </location>
</feature>
<evidence type="ECO:0000313" key="2">
    <source>
        <dbReference type="EMBL" id="SCV04636.1"/>
    </source>
</evidence>
<feature type="compositionally biased region" description="Basic and acidic residues" evidence="1">
    <location>
        <begin position="368"/>
        <end position="382"/>
    </location>
</feature>
<feature type="compositionally biased region" description="Basic and acidic residues" evidence="1">
    <location>
        <begin position="564"/>
        <end position="574"/>
    </location>
</feature>
<dbReference type="EMBL" id="LT598480">
    <property type="protein sequence ID" value="SCV04636.1"/>
    <property type="molecule type" value="Genomic_DNA"/>
</dbReference>
<dbReference type="OrthoDB" id="4068191at2759"/>
<protein>
    <submittedName>
        <fullName evidence="2">LAME_0H20010g1_1</fullName>
    </submittedName>
</protein>
<name>A0A1G4KJT4_9SACH</name>
<evidence type="ECO:0000256" key="1">
    <source>
        <dbReference type="SAM" id="MobiDB-lite"/>
    </source>
</evidence>
<keyword evidence="3" id="KW-1185">Reference proteome</keyword>
<proteinExistence type="predicted"/>
<dbReference type="Proteomes" id="UP000191144">
    <property type="component" value="Chromosome H"/>
</dbReference>
<dbReference type="AlphaFoldDB" id="A0A1G4KJT4"/>
<feature type="compositionally biased region" description="Polar residues" evidence="1">
    <location>
        <begin position="408"/>
        <end position="426"/>
    </location>
</feature>
<sequence length="619" mass="68718">MATSADTLFQQRSVLDVRDFNLHLSHEIAKARVNFDNELGKRYTDVLDVTEEVEKLLRQSRQADASLMELCFNDAICKLESIPEPVHESQESIRPIGHNSALVLDPTLANDAHSTLAVSEWTLAVLAFAEEPASPKLLDVLVSKFHVLKQINVPDRFATVICGKCELLESAILQHKLSLTAVHWVKLHELFHAFQNSPPFQFKQTSKYDDLAFDFLLTNEEHLQQNRTDVDVQKFLKTPVYKSKSVERVQRSIEDQFQEYHSGGSTDHQHGLTLYGNEFEHSSQLFVHEIDLYCNGIILGNDQKLNSLVESIIQLIAKLKSCGVDPTVITGIKTRLVNCLQERIQQLEDERCEPEAVILENVLLDKTTEKSSEDQGSTKDVDGVVGSTKSDTRLIQSDEDATGAVNATDITSTETNARDQTSNETENAGKMHAGANSSTDAPETSSAGSSNPQLASEQVLDVTETPSKPTEDSETRDAYFNANVKVPGEENKLSDKSEPSLETKLTPGDEETTIARNSDKKEELAPNVAEPSLKINDITLNLSTNTEESVLDSQEASRASSKSLKPDKTTEDSRAISTTDKNSILITDSDALVDMAMKIMNIKNLRRYLECHIHQIQAL</sequence>
<reference evidence="3" key="1">
    <citation type="submission" date="2016-03" db="EMBL/GenBank/DDBJ databases">
        <authorList>
            <person name="Devillers Hugo."/>
        </authorList>
    </citation>
    <scope>NUCLEOTIDE SEQUENCE [LARGE SCALE GENOMIC DNA]</scope>
</reference>
<feature type="region of interest" description="Disordered" evidence="1">
    <location>
        <begin position="368"/>
        <end position="526"/>
    </location>
</feature>